<evidence type="ECO:0000313" key="5">
    <source>
        <dbReference type="Proteomes" id="UP000217763"/>
    </source>
</evidence>
<dbReference type="Gene3D" id="1.10.4190.10">
    <property type="entry name" value="Urease accessory protein UreF"/>
    <property type="match status" value="1"/>
</dbReference>
<dbReference type="PANTHER" id="PTHR33620">
    <property type="entry name" value="UREASE ACCESSORY PROTEIN F"/>
    <property type="match status" value="1"/>
</dbReference>
<dbReference type="PIRSF" id="PIRSF009467">
    <property type="entry name" value="Ureas_acces_UreF"/>
    <property type="match status" value="1"/>
</dbReference>
<evidence type="ECO:0000256" key="1">
    <source>
        <dbReference type="ARBA" id="ARBA00022988"/>
    </source>
</evidence>
<dbReference type="HAMAP" id="MF_01385">
    <property type="entry name" value="UreF"/>
    <property type="match status" value="1"/>
</dbReference>
<dbReference type="InterPro" id="IPR038277">
    <property type="entry name" value="UreF_sf"/>
</dbReference>
<evidence type="ECO:0000256" key="3">
    <source>
        <dbReference type="HAMAP-Rule" id="MF_01385"/>
    </source>
</evidence>
<comment type="subunit">
    <text evidence="3">UreD, UreF and UreG form a complex that acts as a GTP-hydrolysis-dependent molecular chaperone, activating the urease apoprotein by helping to assemble the nickel containing metallocenter of UreC. The UreE protein probably delivers the nickel.</text>
</comment>
<dbReference type="KEGG" id="zdf:AN401_05735"/>
<proteinExistence type="inferred from homology"/>
<dbReference type="AlphaFoldDB" id="A0A291HUL0"/>
<evidence type="ECO:0000313" key="4">
    <source>
        <dbReference type="EMBL" id="ATG75812.1"/>
    </source>
</evidence>
<dbReference type="Proteomes" id="UP000217763">
    <property type="component" value="Chromosome"/>
</dbReference>
<sequence>MTTEVRELLGLLHLASPALPIGGFAYSAGLESAIDLGWVGDEDGLEQWLAGALQGLAHLDLPVLLRLYRALEQGDNDAMAHWNDFVRAGRETRELLFEDEQQARALVRLLKGQGTEVSMLPAPPALMSAWALAARSWGLSAEGAALGFAWSWLENQLTVASKTLPLGQTSAQRLLLALKPALAGALALAGELHDDQLGLSLPGQVQASALHETQYSRLFRS</sequence>
<comment type="subcellular location">
    <subcellularLocation>
        <location evidence="3">Cytoplasm</location>
    </subcellularLocation>
</comment>
<evidence type="ECO:0000256" key="2">
    <source>
        <dbReference type="ARBA" id="ARBA00023186"/>
    </source>
</evidence>
<dbReference type="RefSeq" id="WP_096780308.1">
    <property type="nucleotide sequence ID" value="NZ_CP012621.1"/>
</dbReference>
<gene>
    <name evidence="3" type="primary">ureF</name>
    <name evidence="4" type="ORF">AN401_05735</name>
</gene>
<dbReference type="InterPro" id="IPR002639">
    <property type="entry name" value="UreF"/>
</dbReference>
<comment type="function">
    <text evidence="3">Required for maturation of urease via the functional incorporation of the urease nickel metallocenter.</text>
</comment>
<dbReference type="Pfam" id="PF01730">
    <property type="entry name" value="UreF"/>
    <property type="match status" value="1"/>
</dbReference>
<dbReference type="GO" id="GO:0016151">
    <property type="term" value="F:nickel cation binding"/>
    <property type="evidence" value="ECO:0007669"/>
    <property type="project" value="UniProtKB-UniRule"/>
</dbReference>
<name>A0A291HUL0_9GAMM</name>
<comment type="similarity">
    <text evidence="3">Belongs to the UreF family.</text>
</comment>
<accession>A0A291HUL0</accession>
<dbReference type="GO" id="GO:0005737">
    <property type="term" value="C:cytoplasm"/>
    <property type="evidence" value="ECO:0007669"/>
    <property type="project" value="UniProtKB-SubCell"/>
</dbReference>
<keyword evidence="5" id="KW-1185">Reference proteome</keyword>
<dbReference type="PANTHER" id="PTHR33620:SF1">
    <property type="entry name" value="UREASE ACCESSORY PROTEIN F"/>
    <property type="match status" value="1"/>
</dbReference>
<dbReference type="EMBL" id="CP012621">
    <property type="protein sequence ID" value="ATG75812.1"/>
    <property type="molecule type" value="Genomic_DNA"/>
</dbReference>
<keyword evidence="2 3" id="KW-0143">Chaperone</keyword>
<keyword evidence="3" id="KW-0963">Cytoplasm</keyword>
<organism evidence="4 5">
    <name type="scientific">Zobellella denitrificans</name>
    <dbReference type="NCBI Taxonomy" id="347534"/>
    <lineage>
        <taxon>Bacteria</taxon>
        <taxon>Pseudomonadati</taxon>
        <taxon>Pseudomonadota</taxon>
        <taxon>Gammaproteobacteria</taxon>
        <taxon>Aeromonadales</taxon>
        <taxon>Aeromonadaceae</taxon>
        <taxon>Zobellella</taxon>
    </lineage>
</organism>
<protein>
    <recommendedName>
        <fullName evidence="3">Urease accessory protein UreF</fullName>
    </recommendedName>
</protein>
<reference evidence="5" key="1">
    <citation type="submission" date="2015-09" db="EMBL/GenBank/DDBJ databases">
        <authorList>
            <person name="Shao Z."/>
            <person name="Wang L."/>
        </authorList>
    </citation>
    <scope>NUCLEOTIDE SEQUENCE [LARGE SCALE GENOMIC DNA]</scope>
    <source>
        <strain evidence="5">F13-1</strain>
    </source>
</reference>
<keyword evidence="1 3" id="KW-0996">Nickel insertion</keyword>